<reference evidence="1" key="1">
    <citation type="submission" date="2021-05" db="EMBL/GenBank/DDBJ databases">
        <title>Diversity, taxonomy and evolution of archaeal viruses of the class Caudoviricetes.</title>
        <authorList>
            <person name="Liu Y."/>
            <person name="Demina T.A."/>
            <person name="Roux S."/>
            <person name="Aiewsakun P."/>
            <person name="Kazlauskas D."/>
            <person name="Simmonds P."/>
            <person name="Prangishvili D."/>
            <person name="Oksanen H.M."/>
            <person name="Krupovic M."/>
        </authorList>
    </citation>
    <scope>NUCLEOTIDE SEQUENCE</scope>
    <source>
        <strain evidence="1">HRTV-28/28</strain>
    </source>
</reference>
<keyword evidence="2" id="KW-1185">Reference proteome</keyword>
<evidence type="ECO:0000313" key="1">
    <source>
        <dbReference type="EMBL" id="UBF23474.1"/>
    </source>
</evidence>
<name>A0AAE8Y0B3_9CAUD</name>
<evidence type="ECO:0000313" key="2">
    <source>
        <dbReference type="Proteomes" id="UP000827176"/>
    </source>
</evidence>
<protein>
    <submittedName>
        <fullName evidence="1">Uncharacterized protein</fullName>
    </submittedName>
</protein>
<organism evidence="1 2">
    <name type="scientific">Halorubrum tailed virus 28</name>
    <dbReference type="NCBI Taxonomy" id="2878009"/>
    <lineage>
        <taxon>Viruses</taxon>
        <taxon>Duplodnaviria</taxon>
        <taxon>Heunggongvirae</taxon>
        <taxon>Uroviricota</taxon>
        <taxon>Caudoviricetes</taxon>
        <taxon>Suolaviridae</taxon>
        <taxon>Pormufvirus</taxon>
        <taxon>Pormufvirus salinum</taxon>
        <taxon>Pormufvirus HRTV28</taxon>
    </lineage>
</organism>
<accession>A0AAE8Y0B3</accession>
<dbReference type="Proteomes" id="UP000827176">
    <property type="component" value="Segment"/>
</dbReference>
<proteinExistence type="predicted"/>
<gene>
    <name evidence="1" type="ORF">HRTV-28_gp36</name>
</gene>
<dbReference type="EMBL" id="MZ334528">
    <property type="protein sequence ID" value="UBF23474.1"/>
    <property type="molecule type" value="Genomic_DNA"/>
</dbReference>
<sequence length="164" mass="17558">MADHTAIRLETLSGDVLAYFAPNAETTRSFDNDLTAQALPEQDASPLVLDFGQWTAEITLQGFFETTESLPDAHATAVETLVGKSPATAKDQLNYLISNTVFGGDGGPYALYDEGDEYTATTNAGVDVANDIYPAVSIEQIQPSVNSGETRQSYTVKFRPGVEG</sequence>